<comment type="caution">
    <text evidence="2">The sequence shown here is derived from an EMBL/GenBank/DDBJ whole genome shotgun (WGS) entry which is preliminary data.</text>
</comment>
<name>A0A1J5RVS7_9ZZZZ</name>
<evidence type="ECO:0000256" key="1">
    <source>
        <dbReference type="SAM" id="Phobius"/>
    </source>
</evidence>
<protein>
    <recommendedName>
        <fullName evidence="3">Pilus assembly protein, PilO</fullName>
    </recommendedName>
</protein>
<sequence>MKKQMFAVLARLDPRLLLGLMIIIVGLTAFEGWVLFLRAPLAQYQKVILTRKSLALSLAATPSQQGELNRLAAQLRLVSARLTGQSQWPVPDDQMAALVMAELDRSAGRNGVTLAGIRPGPRREVLGFEEASFEINAQGGYLGLCQWLMDFGRTLGQSATVSEFTMKAADQGRPLLLSMTVDLYRPLQLSGGTK</sequence>
<accession>A0A1J5RVS7</accession>
<dbReference type="InterPro" id="IPR014717">
    <property type="entry name" value="Transl_elong_EF1B/ribsomal_bS6"/>
</dbReference>
<gene>
    <name evidence="2" type="ORF">GALL_218170</name>
</gene>
<dbReference type="EMBL" id="MLJW01000153">
    <property type="protein sequence ID" value="OIQ96188.1"/>
    <property type="molecule type" value="Genomic_DNA"/>
</dbReference>
<feature type="transmembrane region" description="Helical" evidence="1">
    <location>
        <begin position="16"/>
        <end position="36"/>
    </location>
</feature>
<evidence type="ECO:0000313" key="2">
    <source>
        <dbReference type="EMBL" id="OIQ96188.1"/>
    </source>
</evidence>
<keyword evidence="1" id="KW-1133">Transmembrane helix</keyword>
<dbReference type="AlphaFoldDB" id="A0A1J5RVS7"/>
<dbReference type="Gene3D" id="3.30.70.60">
    <property type="match status" value="1"/>
</dbReference>
<keyword evidence="1" id="KW-0812">Transmembrane</keyword>
<keyword evidence="1" id="KW-0472">Membrane</keyword>
<evidence type="ECO:0008006" key="3">
    <source>
        <dbReference type="Google" id="ProtNLM"/>
    </source>
</evidence>
<reference evidence="2" key="1">
    <citation type="submission" date="2016-10" db="EMBL/GenBank/DDBJ databases">
        <title>Sequence of Gallionella enrichment culture.</title>
        <authorList>
            <person name="Poehlein A."/>
            <person name="Muehling M."/>
            <person name="Daniel R."/>
        </authorList>
    </citation>
    <scope>NUCLEOTIDE SEQUENCE</scope>
</reference>
<organism evidence="2">
    <name type="scientific">mine drainage metagenome</name>
    <dbReference type="NCBI Taxonomy" id="410659"/>
    <lineage>
        <taxon>unclassified sequences</taxon>
        <taxon>metagenomes</taxon>
        <taxon>ecological metagenomes</taxon>
    </lineage>
</organism>
<proteinExistence type="predicted"/>